<evidence type="ECO:0000313" key="7">
    <source>
        <dbReference type="EMBL" id="MDO5985824.1"/>
    </source>
</evidence>
<evidence type="ECO:0000259" key="6">
    <source>
        <dbReference type="Pfam" id="PF08281"/>
    </source>
</evidence>
<evidence type="ECO:0000256" key="4">
    <source>
        <dbReference type="ARBA" id="ARBA00023163"/>
    </source>
</evidence>
<gene>
    <name evidence="7" type="ORF">Q4Q39_00270</name>
</gene>
<dbReference type="SUPFAM" id="SSF88659">
    <property type="entry name" value="Sigma3 and sigma4 domains of RNA polymerase sigma factors"/>
    <property type="match status" value="1"/>
</dbReference>
<dbReference type="PANTHER" id="PTHR43133">
    <property type="entry name" value="RNA POLYMERASE ECF-TYPE SIGMA FACTO"/>
    <property type="match status" value="1"/>
</dbReference>
<dbReference type="Gene3D" id="1.10.10.10">
    <property type="entry name" value="Winged helix-like DNA-binding domain superfamily/Winged helix DNA-binding domain"/>
    <property type="match status" value="1"/>
</dbReference>
<keyword evidence="4" id="KW-0804">Transcription</keyword>
<proteinExistence type="inferred from homology"/>
<dbReference type="RefSeq" id="WP_303280370.1">
    <property type="nucleotide sequence ID" value="NZ_BAABCZ010000016.1"/>
</dbReference>
<evidence type="ECO:0000259" key="5">
    <source>
        <dbReference type="Pfam" id="PF04542"/>
    </source>
</evidence>
<dbReference type="InterPro" id="IPR007627">
    <property type="entry name" value="RNA_pol_sigma70_r2"/>
</dbReference>
<dbReference type="Pfam" id="PF04542">
    <property type="entry name" value="Sigma70_r2"/>
    <property type="match status" value="1"/>
</dbReference>
<dbReference type="Proteomes" id="UP001176891">
    <property type="component" value="Unassembled WGS sequence"/>
</dbReference>
<feature type="domain" description="RNA polymerase sigma-70 region 2" evidence="5">
    <location>
        <begin position="12"/>
        <end position="77"/>
    </location>
</feature>
<dbReference type="SUPFAM" id="SSF88946">
    <property type="entry name" value="Sigma2 domain of RNA polymerase sigma factors"/>
    <property type="match status" value="1"/>
</dbReference>
<evidence type="ECO:0000256" key="2">
    <source>
        <dbReference type="ARBA" id="ARBA00023015"/>
    </source>
</evidence>
<dbReference type="NCBIfam" id="TIGR02937">
    <property type="entry name" value="sigma70-ECF"/>
    <property type="match status" value="1"/>
</dbReference>
<dbReference type="InterPro" id="IPR036388">
    <property type="entry name" value="WH-like_DNA-bd_sf"/>
</dbReference>
<dbReference type="Gene3D" id="1.10.1740.10">
    <property type="match status" value="1"/>
</dbReference>
<keyword evidence="2" id="KW-0805">Transcription regulation</keyword>
<accession>A0ABT8WWR0</accession>
<name>A0ABT8WWR0_9FLAO</name>
<organism evidence="7 8">
    <name type="scientific">Flavivirga amylovorans</name>
    <dbReference type="NCBI Taxonomy" id="870486"/>
    <lineage>
        <taxon>Bacteria</taxon>
        <taxon>Pseudomonadati</taxon>
        <taxon>Bacteroidota</taxon>
        <taxon>Flavobacteriia</taxon>
        <taxon>Flavobacteriales</taxon>
        <taxon>Flavobacteriaceae</taxon>
        <taxon>Flavivirga</taxon>
    </lineage>
</organism>
<feature type="domain" description="RNA polymerase sigma factor 70 region 4 type 2" evidence="6">
    <location>
        <begin position="104"/>
        <end position="154"/>
    </location>
</feature>
<evidence type="ECO:0000256" key="1">
    <source>
        <dbReference type="ARBA" id="ARBA00010641"/>
    </source>
</evidence>
<evidence type="ECO:0000313" key="8">
    <source>
        <dbReference type="Proteomes" id="UP001176891"/>
    </source>
</evidence>
<dbReference type="InterPro" id="IPR013249">
    <property type="entry name" value="RNA_pol_sigma70_r4_t2"/>
</dbReference>
<protein>
    <submittedName>
        <fullName evidence="7">Sigma-70 family RNA polymerase sigma factor</fullName>
    </submittedName>
</protein>
<evidence type="ECO:0000256" key="3">
    <source>
        <dbReference type="ARBA" id="ARBA00023082"/>
    </source>
</evidence>
<dbReference type="Pfam" id="PF08281">
    <property type="entry name" value="Sigma70_r4_2"/>
    <property type="match status" value="1"/>
</dbReference>
<dbReference type="InterPro" id="IPR039425">
    <property type="entry name" value="RNA_pol_sigma-70-like"/>
</dbReference>
<dbReference type="PANTHER" id="PTHR43133:SF46">
    <property type="entry name" value="RNA POLYMERASE SIGMA-70 FACTOR ECF SUBFAMILY"/>
    <property type="match status" value="1"/>
</dbReference>
<dbReference type="InterPro" id="IPR013325">
    <property type="entry name" value="RNA_pol_sigma_r2"/>
</dbReference>
<reference evidence="7" key="1">
    <citation type="submission" date="2023-07" db="EMBL/GenBank/DDBJ databases">
        <title>Two novel species in the genus Flavivirga.</title>
        <authorList>
            <person name="Kwon K."/>
        </authorList>
    </citation>
    <scope>NUCLEOTIDE SEQUENCE</scope>
    <source>
        <strain evidence="7">KACC 14157</strain>
    </source>
</reference>
<comment type="caution">
    <text evidence="7">The sequence shown here is derived from an EMBL/GenBank/DDBJ whole genome shotgun (WGS) entry which is preliminary data.</text>
</comment>
<dbReference type="InterPro" id="IPR013324">
    <property type="entry name" value="RNA_pol_sigma_r3/r4-like"/>
</dbReference>
<dbReference type="InterPro" id="IPR014284">
    <property type="entry name" value="RNA_pol_sigma-70_dom"/>
</dbReference>
<comment type="similarity">
    <text evidence="1">Belongs to the sigma-70 factor family. ECF subfamily.</text>
</comment>
<sequence length="174" mass="20913">MNNNINSRSEELFRRYYSEWCLQAYCYLQNTVEAEEIVQDIFVQLLVTHKIDKITNLEAYMFKAIKNNSLKYLNRQEKFRVLKDIDAVSIRSIEEELVFLEKRKQLQKMLELLPNQCKTIFELCVIEEQKYQNVSEIMGISINTIKYHMKNAYKILRHQKEVLHVAFFMIFTAI</sequence>
<keyword evidence="8" id="KW-1185">Reference proteome</keyword>
<dbReference type="EMBL" id="JAUOEM010000001">
    <property type="protein sequence ID" value="MDO5985824.1"/>
    <property type="molecule type" value="Genomic_DNA"/>
</dbReference>
<keyword evidence="3" id="KW-0731">Sigma factor</keyword>